<dbReference type="Gene3D" id="3.40.50.1110">
    <property type="entry name" value="SGNH hydrolase"/>
    <property type="match status" value="1"/>
</dbReference>
<comment type="caution">
    <text evidence="3">The sequence shown here is derived from an EMBL/GenBank/DDBJ whole genome shotgun (WGS) entry which is preliminary data.</text>
</comment>
<dbReference type="InterPro" id="IPR013830">
    <property type="entry name" value="SGNH_hydro"/>
</dbReference>
<evidence type="ECO:0000313" key="4">
    <source>
        <dbReference type="Proteomes" id="UP000634529"/>
    </source>
</evidence>
<dbReference type="InterPro" id="IPR036514">
    <property type="entry name" value="SGNH_hydro_sf"/>
</dbReference>
<reference evidence="3 4" key="1">
    <citation type="submission" date="2020-09" db="EMBL/GenBank/DDBJ databases">
        <title>Paenibacillus sp. CAU 1523 isolated from sand of Haeundae Beach.</title>
        <authorList>
            <person name="Kim W."/>
        </authorList>
    </citation>
    <scope>NUCLEOTIDE SEQUENCE [LARGE SCALE GENOMIC DNA]</scope>
    <source>
        <strain evidence="3 4">CAU 1523</strain>
    </source>
</reference>
<feature type="domain" description="Carbohydrate esterase 2 N-terminal" evidence="2">
    <location>
        <begin position="32"/>
        <end position="140"/>
    </location>
</feature>
<evidence type="ECO:0000259" key="2">
    <source>
        <dbReference type="Pfam" id="PF17996"/>
    </source>
</evidence>
<name>A0ABR9AXA6_9BACL</name>
<sequence length="351" mass="39723">MEVMNKYWQPIVRPSDEQLKSSQFNMQNSIRYVGRIDWSDDGGPILSWPGSSIAARFEGSSITMYMTVKHRDHSWVNVSIDGGEPYKLYIDAGVSVYTLATDLSDDVHTIEVYKRTEGMFGSIQFMGFTLSDGGTFLEPPARFTRKVEIIGDSISCGSGNEGREEDLTKPENENNELAYGTIATRALDAEHHTIAVSGIGLVVNYDNNRDNTMPVQYERLNPIIPESRWDFSSWIPDLVVINLGTNDNNFAIDQQEFVTTYCKFVTRIRSNYPQAKIIMALGPFQQWPLKDYVVEACEQLRAAGDLNMYSLIFDLIDTQRDGLGEEGHPTTNTHVKMADQLTQEIKRIMAW</sequence>
<dbReference type="InterPro" id="IPR052762">
    <property type="entry name" value="PCW_deacetylase/CE"/>
</dbReference>
<keyword evidence="4" id="KW-1185">Reference proteome</keyword>
<dbReference type="Pfam" id="PF13472">
    <property type="entry name" value="Lipase_GDSL_2"/>
    <property type="match status" value="1"/>
</dbReference>
<dbReference type="EMBL" id="JACYTN010000002">
    <property type="protein sequence ID" value="MBD8497825.1"/>
    <property type="molecule type" value="Genomic_DNA"/>
</dbReference>
<organism evidence="3 4">
    <name type="scientific">Paenibacillus arenosi</name>
    <dbReference type="NCBI Taxonomy" id="2774142"/>
    <lineage>
        <taxon>Bacteria</taxon>
        <taxon>Bacillati</taxon>
        <taxon>Bacillota</taxon>
        <taxon>Bacilli</taxon>
        <taxon>Bacillales</taxon>
        <taxon>Paenibacillaceae</taxon>
        <taxon>Paenibacillus</taxon>
    </lineage>
</organism>
<evidence type="ECO:0000259" key="1">
    <source>
        <dbReference type="Pfam" id="PF13472"/>
    </source>
</evidence>
<dbReference type="InterPro" id="IPR037461">
    <property type="entry name" value="CtCE2-like_dom"/>
</dbReference>
<dbReference type="CDD" id="cd01831">
    <property type="entry name" value="Endoglucanase_E_like"/>
    <property type="match status" value="1"/>
</dbReference>
<gene>
    <name evidence="3" type="ORF">IFO66_05830</name>
</gene>
<accession>A0ABR9AXA6</accession>
<dbReference type="PANTHER" id="PTHR37834:SF2">
    <property type="entry name" value="ESTERASE, SGNH HYDROLASE-TYPE"/>
    <property type="match status" value="1"/>
</dbReference>
<proteinExistence type="predicted"/>
<dbReference type="SUPFAM" id="SSF52266">
    <property type="entry name" value="SGNH hydrolase"/>
    <property type="match status" value="1"/>
</dbReference>
<evidence type="ECO:0000313" key="3">
    <source>
        <dbReference type="EMBL" id="MBD8497825.1"/>
    </source>
</evidence>
<dbReference type="InterPro" id="IPR040794">
    <property type="entry name" value="CE2_N"/>
</dbReference>
<dbReference type="Gene3D" id="2.60.120.260">
    <property type="entry name" value="Galactose-binding domain-like"/>
    <property type="match status" value="1"/>
</dbReference>
<dbReference type="Proteomes" id="UP000634529">
    <property type="component" value="Unassembled WGS sequence"/>
</dbReference>
<feature type="domain" description="SGNH hydrolase-type esterase" evidence="1">
    <location>
        <begin position="150"/>
        <end position="301"/>
    </location>
</feature>
<protein>
    <submittedName>
        <fullName evidence="3">Acetyl xylan esterase</fullName>
    </submittedName>
</protein>
<dbReference type="Pfam" id="PF17996">
    <property type="entry name" value="CE2_N"/>
    <property type="match status" value="1"/>
</dbReference>
<dbReference type="PANTHER" id="PTHR37834">
    <property type="entry name" value="GDSL-LIKE LIPASE/ACYLHYDROLASE DOMAIN PROTEIN (AFU_ORTHOLOGUE AFUA_2G00620)"/>
    <property type="match status" value="1"/>
</dbReference>